<evidence type="ECO:0000256" key="6">
    <source>
        <dbReference type="ARBA" id="ARBA00023136"/>
    </source>
</evidence>
<dbReference type="CDD" id="cd06186">
    <property type="entry name" value="NOX_Duox_like_FAD_NADP"/>
    <property type="match status" value="1"/>
</dbReference>
<evidence type="ECO:0000256" key="3">
    <source>
        <dbReference type="ARBA" id="ARBA00022692"/>
    </source>
</evidence>
<evidence type="ECO:0000313" key="11">
    <source>
        <dbReference type="Proteomes" id="UP000224854"/>
    </source>
</evidence>
<evidence type="ECO:0000256" key="7">
    <source>
        <dbReference type="ARBA" id="ARBA00023180"/>
    </source>
</evidence>
<dbReference type="EMBL" id="NJEU01000569">
    <property type="protein sequence ID" value="PHH72632.1"/>
    <property type="molecule type" value="Genomic_DNA"/>
</dbReference>
<dbReference type="InterPro" id="IPR013130">
    <property type="entry name" value="Fe3_Rdtase_TM_dom"/>
</dbReference>
<dbReference type="GO" id="GO:0000293">
    <property type="term" value="F:ferric-chelate reductase activity"/>
    <property type="evidence" value="ECO:0007669"/>
    <property type="project" value="TreeGrafter"/>
</dbReference>
<comment type="subcellular location">
    <subcellularLocation>
        <location evidence="1">Membrane</location>
        <topology evidence="1">Multi-pass membrane protein</topology>
    </subcellularLocation>
</comment>
<feature type="transmembrane region" description="Helical" evidence="8">
    <location>
        <begin position="335"/>
        <end position="356"/>
    </location>
</feature>
<evidence type="ECO:0000256" key="1">
    <source>
        <dbReference type="ARBA" id="ARBA00004141"/>
    </source>
</evidence>
<gene>
    <name evidence="10" type="ORF">CDD82_5874</name>
</gene>
<dbReference type="PANTHER" id="PTHR32361">
    <property type="entry name" value="FERRIC/CUPRIC REDUCTASE TRANSMEMBRANE COMPONENT"/>
    <property type="match status" value="1"/>
</dbReference>
<dbReference type="SFLD" id="SFLDS00052">
    <property type="entry name" value="Ferric_Reductase_Domain"/>
    <property type="match status" value="1"/>
</dbReference>
<keyword evidence="3 8" id="KW-0812">Transmembrane</keyword>
<dbReference type="AlphaFoldDB" id="A0A2C5YZ36"/>
<dbReference type="GO" id="GO:0005886">
    <property type="term" value="C:plasma membrane"/>
    <property type="evidence" value="ECO:0007669"/>
    <property type="project" value="TreeGrafter"/>
</dbReference>
<protein>
    <recommendedName>
        <fullName evidence="9">FAD-binding FR-type domain-containing protein</fullName>
    </recommendedName>
</protein>
<sequence>MAWVRFNDSSAIHAPLDEQPCRSRLALTSLSLCFQVNCPADSRKAALDDIDSTCRQRLGSPRPSVGANFTHHDVAHVPRIHKNDAFGPDRPLGQVAIPSTQLFTAWYQTLDAADYVHHSIILFWAAVLVLGISNKLVLLLCMVRRGASAQASSLAKAKRWLKRTLLMPAPFGYPAHNVWWATIPPRCQSMTLALFIVANLAFCLSGYRFVADNMYFPTLRSQVLRYVADRTGILCYANFPLIWVFGMRNNFAIWLTGWNHTTYNDFHRWVARIAILEAVVHSAGYTALILQGKFDTLAVFSLAIETGSRLCTAPPETDGPNSGGWAYYSWYFTRLFWNLGVLRTKATVAMCALLAFSMAWMRRNRYETFLLVHIGLSAVLLLAMLGHVSIFQGQYNAIFWACVYIWAFDRLMRLLRITAFNPLSWATDARAVYDDSANILRLSVPLKSVYKVHPGSYFYLMVLNASRCWESHPFTAVCVADSDRHSLCDQQTPLLECQRQALQFIIRPYNGFTRRLRDMAVKGTKLRLVVEGPYGHSRPLHGYDHVVFIVGGSGVVTALSYMASLSSFSSLSNNRAGPRSIHLHWAVRQVAFAEQVVLNHLCHVGIKLSVDIYLAELSRLNRLAAVTGVCLHAGRLEIASIVTTATAAAGPLSSVAIVACGPASMVDDARSAVVEALAHAQCQMDYFEESW</sequence>
<evidence type="ECO:0000259" key="9">
    <source>
        <dbReference type="PROSITE" id="PS51384"/>
    </source>
</evidence>
<evidence type="ECO:0000313" key="10">
    <source>
        <dbReference type="EMBL" id="PHH72632.1"/>
    </source>
</evidence>
<keyword evidence="2" id="KW-0813">Transport</keyword>
<feature type="domain" description="FAD-binding FR-type" evidence="9">
    <location>
        <begin position="410"/>
        <end position="540"/>
    </location>
</feature>
<name>A0A2C5YZ36_9HYPO</name>
<dbReference type="Proteomes" id="UP000224854">
    <property type="component" value="Unassembled WGS sequence"/>
</dbReference>
<dbReference type="Pfam" id="PF08022">
    <property type="entry name" value="FAD_binding_8"/>
    <property type="match status" value="1"/>
</dbReference>
<dbReference type="Gene3D" id="3.40.50.80">
    <property type="entry name" value="Nucleotide-binding domain of ferredoxin-NADP reductase (FNR) module"/>
    <property type="match status" value="1"/>
</dbReference>
<feature type="transmembrane region" description="Helical" evidence="8">
    <location>
        <begin position="189"/>
        <end position="211"/>
    </location>
</feature>
<dbReference type="PROSITE" id="PS51384">
    <property type="entry name" value="FAD_FR"/>
    <property type="match status" value="1"/>
</dbReference>
<dbReference type="Pfam" id="PF01794">
    <property type="entry name" value="Ferric_reduct"/>
    <property type="match status" value="1"/>
</dbReference>
<evidence type="ECO:0000256" key="8">
    <source>
        <dbReference type="SAM" id="Phobius"/>
    </source>
</evidence>
<keyword evidence="4 8" id="KW-1133">Transmembrane helix</keyword>
<evidence type="ECO:0000256" key="4">
    <source>
        <dbReference type="ARBA" id="ARBA00022989"/>
    </source>
</evidence>
<dbReference type="SFLD" id="SFLDG01168">
    <property type="entry name" value="Ferric_reductase_subgroup_(FRE"/>
    <property type="match status" value="1"/>
</dbReference>
<dbReference type="PANTHER" id="PTHR32361:SF9">
    <property type="entry name" value="FERRIC REDUCTASE TRANSMEMBRANE COMPONENT 3-RELATED"/>
    <property type="match status" value="1"/>
</dbReference>
<evidence type="ECO:0000256" key="5">
    <source>
        <dbReference type="ARBA" id="ARBA00023065"/>
    </source>
</evidence>
<dbReference type="InterPro" id="IPR013112">
    <property type="entry name" value="FAD-bd_8"/>
</dbReference>
<keyword evidence="7" id="KW-0325">Glycoprotein</keyword>
<comment type="caution">
    <text evidence="10">The sequence shown here is derived from an EMBL/GenBank/DDBJ whole genome shotgun (WGS) entry which is preliminary data.</text>
</comment>
<feature type="transmembrane region" description="Helical" evidence="8">
    <location>
        <begin position="223"/>
        <end position="245"/>
    </location>
</feature>
<dbReference type="GO" id="GO:0006826">
    <property type="term" value="P:iron ion transport"/>
    <property type="evidence" value="ECO:0007669"/>
    <property type="project" value="TreeGrafter"/>
</dbReference>
<dbReference type="InterPro" id="IPR017927">
    <property type="entry name" value="FAD-bd_FR_type"/>
</dbReference>
<proteinExistence type="predicted"/>
<dbReference type="InterPro" id="IPR051410">
    <property type="entry name" value="Ferric/Cupric_Reductase"/>
</dbReference>
<keyword evidence="5" id="KW-0406">Ion transport</keyword>
<feature type="transmembrane region" description="Helical" evidence="8">
    <location>
        <begin position="121"/>
        <end position="143"/>
    </location>
</feature>
<keyword evidence="11" id="KW-1185">Reference proteome</keyword>
<reference evidence="10 11" key="1">
    <citation type="submission" date="2017-06" db="EMBL/GenBank/DDBJ databases">
        <title>Ant-infecting Ophiocordyceps genomes reveal a high diversity of potential behavioral manipulation genes and a possible major role for enterotoxins.</title>
        <authorList>
            <person name="De Bekker C."/>
            <person name="Evans H.C."/>
            <person name="Brachmann A."/>
            <person name="Hughes D.P."/>
        </authorList>
    </citation>
    <scope>NUCLEOTIDE SEQUENCE [LARGE SCALE GENOMIC DNA]</scope>
    <source>
        <strain evidence="10 11">1348a</strain>
    </source>
</reference>
<evidence type="ECO:0000256" key="2">
    <source>
        <dbReference type="ARBA" id="ARBA00022448"/>
    </source>
</evidence>
<accession>A0A2C5YZ36</accession>
<dbReference type="OrthoDB" id="167398at2759"/>
<organism evidence="10 11">
    <name type="scientific">Ophiocordyceps australis</name>
    <dbReference type="NCBI Taxonomy" id="1399860"/>
    <lineage>
        <taxon>Eukaryota</taxon>
        <taxon>Fungi</taxon>
        <taxon>Dikarya</taxon>
        <taxon>Ascomycota</taxon>
        <taxon>Pezizomycotina</taxon>
        <taxon>Sordariomycetes</taxon>
        <taxon>Hypocreomycetidae</taxon>
        <taxon>Hypocreales</taxon>
        <taxon>Ophiocordycipitaceae</taxon>
        <taxon>Ophiocordyceps</taxon>
    </lineage>
</organism>
<dbReference type="GO" id="GO:0006879">
    <property type="term" value="P:intracellular iron ion homeostasis"/>
    <property type="evidence" value="ECO:0007669"/>
    <property type="project" value="TreeGrafter"/>
</dbReference>
<keyword evidence="6 8" id="KW-0472">Membrane</keyword>
<dbReference type="InterPro" id="IPR039261">
    <property type="entry name" value="FNR_nucleotide-bd"/>
</dbReference>
<dbReference type="SUPFAM" id="SSF52343">
    <property type="entry name" value="Ferredoxin reductase-like, C-terminal NADP-linked domain"/>
    <property type="match status" value="1"/>
</dbReference>
<feature type="transmembrane region" description="Helical" evidence="8">
    <location>
        <begin position="368"/>
        <end position="391"/>
    </location>
</feature>
<dbReference type="GO" id="GO:0015677">
    <property type="term" value="P:copper ion import"/>
    <property type="evidence" value="ECO:0007669"/>
    <property type="project" value="TreeGrafter"/>
</dbReference>